<dbReference type="AlphaFoldDB" id="A0AAD7B2J5"/>
<dbReference type="EMBL" id="JARKIF010000047">
    <property type="protein sequence ID" value="KAJ7607920.1"/>
    <property type="molecule type" value="Genomic_DNA"/>
</dbReference>
<protein>
    <submittedName>
        <fullName evidence="1">Uncharacterized protein</fullName>
    </submittedName>
</protein>
<dbReference type="Proteomes" id="UP001221142">
    <property type="component" value="Unassembled WGS sequence"/>
</dbReference>
<sequence>MALGDASLVGTGLLGRWVSHLLMYGTCLGAKEPKVVPFMRNQFIDVTIAASDDGQMLYSEFEGGGCTYTSSNVLIRSEGTRNSFGGFMNEAGGRTPWTAVCLYKQNQHRYIKRQMASPGRTHGRGEETSSGDLLKFIQSGGIILAGATCSVIEGTSPQEGEEFWSARSGSAPASPVAPPAVLARAIPHEAEKDAQCSCCVIQNPDGTQGTMMCRVLSV</sequence>
<evidence type="ECO:0000313" key="2">
    <source>
        <dbReference type="Proteomes" id="UP001221142"/>
    </source>
</evidence>
<name>A0AAD7B2J5_9AGAR</name>
<reference evidence="1" key="1">
    <citation type="submission" date="2023-03" db="EMBL/GenBank/DDBJ databases">
        <title>Massive genome expansion in bonnet fungi (Mycena s.s.) driven by repeated elements and novel gene families across ecological guilds.</title>
        <authorList>
            <consortium name="Lawrence Berkeley National Laboratory"/>
            <person name="Harder C.B."/>
            <person name="Miyauchi S."/>
            <person name="Viragh M."/>
            <person name="Kuo A."/>
            <person name="Thoen E."/>
            <person name="Andreopoulos B."/>
            <person name="Lu D."/>
            <person name="Skrede I."/>
            <person name="Drula E."/>
            <person name="Henrissat B."/>
            <person name="Morin E."/>
            <person name="Kohler A."/>
            <person name="Barry K."/>
            <person name="LaButti K."/>
            <person name="Morin E."/>
            <person name="Salamov A."/>
            <person name="Lipzen A."/>
            <person name="Mereny Z."/>
            <person name="Hegedus B."/>
            <person name="Baldrian P."/>
            <person name="Stursova M."/>
            <person name="Weitz H."/>
            <person name="Taylor A."/>
            <person name="Grigoriev I.V."/>
            <person name="Nagy L.G."/>
            <person name="Martin F."/>
            <person name="Kauserud H."/>
        </authorList>
    </citation>
    <scope>NUCLEOTIDE SEQUENCE</scope>
    <source>
        <strain evidence="1">9284</strain>
    </source>
</reference>
<accession>A0AAD7B2J5</accession>
<gene>
    <name evidence="1" type="ORF">FB45DRAFT_1011144</name>
</gene>
<comment type="caution">
    <text evidence="1">The sequence shown here is derived from an EMBL/GenBank/DDBJ whole genome shotgun (WGS) entry which is preliminary data.</text>
</comment>
<organism evidence="1 2">
    <name type="scientific">Roridomyces roridus</name>
    <dbReference type="NCBI Taxonomy" id="1738132"/>
    <lineage>
        <taxon>Eukaryota</taxon>
        <taxon>Fungi</taxon>
        <taxon>Dikarya</taxon>
        <taxon>Basidiomycota</taxon>
        <taxon>Agaricomycotina</taxon>
        <taxon>Agaricomycetes</taxon>
        <taxon>Agaricomycetidae</taxon>
        <taxon>Agaricales</taxon>
        <taxon>Marasmiineae</taxon>
        <taxon>Mycenaceae</taxon>
        <taxon>Roridomyces</taxon>
    </lineage>
</organism>
<evidence type="ECO:0000313" key="1">
    <source>
        <dbReference type="EMBL" id="KAJ7607920.1"/>
    </source>
</evidence>
<keyword evidence="2" id="KW-1185">Reference proteome</keyword>
<proteinExistence type="predicted"/>